<evidence type="ECO:0000259" key="1">
    <source>
        <dbReference type="Pfam" id="PF01048"/>
    </source>
</evidence>
<reference evidence="2 3" key="1">
    <citation type="journal article" date="2013" name="PLoS ONE">
        <title>Cultivation and Complete Genome Sequencing of Gloeobacter kilaueensis sp. nov., from a Lava Cave in Kilauea Caldera, Hawai'i.</title>
        <authorList>
            <person name="Saw J.H."/>
            <person name="Schatz M."/>
            <person name="Brown M.V."/>
            <person name="Kunkel D.D."/>
            <person name="Foster J.S."/>
            <person name="Shick H."/>
            <person name="Christensen S."/>
            <person name="Hou S."/>
            <person name="Wan X."/>
            <person name="Donachie S.P."/>
        </authorList>
    </citation>
    <scope>NUCLEOTIDE SEQUENCE [LARGE SCALE GENOMIC DNA]</scope>
    <source>
        <strain evidence="3">JS</strain>
    </source>
</reference>
<dbReference type="HOGENOM" id="CLU_097574_0_0_3"/>
<dbReference type="GO" id="GO:0009116">
    <property type="term" value="P:nucleoside metabolic process"/>
    <property type="evidence" value="ECO:0007669"/>
    <property type="project" value="InterPro"/>
</dbReference>
<dbReference type="eggNOG" id="COG0775">
    <property type="taxonomic scope" value="Bacteria"/>
</dbReference>
<accession>U5QNF7</accession>
<protein>
    <submittedName>
        <fullName evidence="2">Nucleosidase</fullName>
    </submittedName>
</protein>
<dbReference type="EMBL" id="CP003587">
    <property type="protein sequence ID" value="AGY59210.1"/>
    <property type="molecule type" value="Genomic_DNA"/>
</dbReference>
<gene>
    <name evidence="2" type="ORF">GKIL_2964</name>
</gene>
<dbReference type="InterPro" id="IPR000845">
    <property type="entry name" value="Nucleoside_phosphorylase_d"/>
</dbReference>
<proteinExistence type="predicted"/>
<evidence type="ECO:0000313" key="2">
    <source>
        <dbReference type="EMBL" id="AGY59210.1"/>
    </source>
</evidence>
<dbReference type="KEGG" id="glj:GKIL_2964"/>
<dbReference type="STRING" id="1183438.GKIL_2964"/>
<dbReference type="InterPro" id="IPR035994">
    <property type="entry name" value="Nucleoside_phosphorylase_sf"/>
</dbReference>
<feature type="domain" description="Nucleoside phosphorylase" evidence="1">
    <location>
        <begin position="52"/>
        <end position="166"/>
    </location>
</feature>
<name>U5QNF7_GLOK1</name>
<dbReference type="SUPFAM" id="SSF53167">
    <property type="entry name" value="Purine and uridine phosphorylases"/>
    <property type="match status" value="1"/>
</dbReference>
<dbReference type="AlphaFoldDB" id="U5QNF7"/>
<dbReference type="Proteomes" id="UP000017396">
    <property type="component" value="Chromosome"/>
</dbReference>
<dbReference type="Pfam" id="PF01048">
    <property type="entry name" value="PNP_UDP_1"/>
    <property type="match status" value="1"/>
</dbReference>
<dbReference type="RefSeq" id="WP_023174447.1">
    <property type="nucleotide sequence ID" value="NC_022600.1"/>
</dbReference>
<sequence>MPIDAVLVPRGAEYQVVRQGFGGGGTRARIVAIPAGLAAGAFLETLPYRSWQRVWVLGLCGSMSRYLPVGTIVIYRHCRQLGAPEALLACDRQPIQLLQAYLPEAKLVGALTSDRVITAAREKRRLAEAYQAQVVDMEGFALLQVLAAAGVEVGMVRVVSDGSDHDLPAIGATIADGAIQPLPLALALLKDPLAATRLVGGSLQALGVLKEISVRLYATNQTPPDR</sequence>
<dbReference type="Gene3D" id="3.40.50.1580">
    <property type="entry name" value="Nucleoside phosphorylase domain"/>
    <property type="match status" value="1"/>
</dbReference>
<organism evidence="2 3">
    <name type="scientific">Gloeobacter kilaueensis (strain ATCC BAA-2537 / CCAP 1431/1 / ULC 316 / JS1)</name>
    <dbReference type="NCBI Taxonomy" id="1183438"/>
    <lineage>
        <taxon>Bacteria</taxon>
        <taxon>Bacillati</taxon>
        <taxon>Cyanobacteriota</taxon>
        <taxon>Cyanophyceae</taxon>
        <taxon>Gloeobacterales</taxon>
        <taxon>Gloeobacteraceae</taxon>
        <taxon>Gloeobacter</taxon>
    </lineage>
</organism>
<dbReference type="GO" id="GO:0003824">
    <property type="term" value="F:catalytic activity"/>
    <property type="evidence" value="ECO:0007669"/>
    <property type="project" value="InterPro"/>
</dbReference>
<dbReference type="OrthoDB" id="529685at2"/>
<evidence type="ECO:0000313" key="3">
    <source>
        <dbReference type="Proteomes" id="UP000017396"/>
    </source>
</evidence>
<keyword evidence="3" id="KW-1185">Reference proteome</keyword>